<dbReference type="Proteomes" id="UP000325411">
    <property type="component" value="Unassembled WGS sequence"/>
</dbReference>
<dbReference type="Pfam" id="PF02463">
    <property type="entry name" value="SMC_N"/>
    <property type="match status" value="1"/>
</dbReference>
<name>A0A5M9H1K7_9BACI</name>
<keyword evidence="4" id="KW-0175">Coiled coil</keyword>
<feature type="domain" description="RecF/RecN/SMC N-terminal" evidence="5">
    <location>
        <begin position="3"/>
        <end position="968"/>
    </location>
</feature>
<dbReference type="EMBL" id="VXCE01000004">
    <property type="protein sequence ID" value="KAA8479004.1"/>
    <property type="molecule type" value="Genomic_DNA"/>
</dbReference>
<evidence type="ECO:0000256" key="3">
    <source>
        <dbReference type="ARBA" id="ARBA00013368"/>
    </source>
</evidence>
<dbReference type="Gene3D" id="3.40.50.300">
    <property type="entry name" value="P-loop containing nucleotide triphosphate hydrolases"/>
    <property type="match status" value="2"/>
</dbReference>
<reference evidence="6 7" key="1">
    <citation type="submission" date="2019-09" db="EMBL/GenBank/DDBJ databases">
        <authorList>
            <person name="Geng P."/>
            <person name="Wan X."/>
            <person name="Zhou G."/>
            <person name="Yuan Z."/>
            <person name="Hu X."/>
        </authorList>
    </citation>
    <scope>NUCLEOTIDE SEQUENCE [LARGE SCALE GENOMIC DNA]</scope>
    <source>
        <strain evidence="6 7">EFR-4</strain>
    </source>
</reference>
<evidence type="ECO:0000256" key="4">
    <source>
        <dbReference type="SAM" id="Coils"/>
    </source>
</evidence>
<comment type="subunit">
    <text evidence="2">Heterodimer of SbcC and SbcD.</text>
</comment>
<dbReference type="SUPFAM" id="SSF52540">
    <property type="entry name" value="P-loop containing nucleoside triphosphate hydrolases"/>
    <property type="match status" value="2"/>
</dbReference>
<organism evidence="6 7">
    <name type="scientific">Bacillus paranthracis</name>
    <dbReference type="NCBI Taxonomy" id="2026186"/>
    <lineage>
        <taxon>Bacteria</taxon>
        <taxon>Bacillati</taxon>
        <taxon>Bacillota</taxon>
        <taxon>Bacilli</taxon>
        <taxon>Bacillales</taxon>
        <taxon>Bacillaceae</taxon>
        <taxon>Bacillus</taxon>
        <taxon>Bacillus cereus group</taxon>
    </lineage>
</organism>
<sequence length="1001" mass="116610">MKIQKIIIKDFRIFNGMYEFDFKNKDVIIISGPNGNGKSTIFDSIQWCLTGKIPRYEGSDEWRKFNYLMNENIFKTEGKQYMFVEIWLQTNEGYIYKIRRIQKKDSEGKLQPSKVIINGKNFSMTQGIKEIREILTRDGLENKRSGKNNEINMPAFFASTQLLSQDALHNFIRADKPTERYKLINEILGIGKYGEDFERFIELARKEIEEKRNKLSDALKEPRAELNRISIEISEKEKIQQGIGEASEQELIKATEQLLFEAGRLGIFEEKLLSVGPSLNQVVLAKLHLIKEDIKKFQEHYEGIKFNVDNAREIFSLTPQTYIDNKTRVENQLKVLKSKKDRRKQGRSIINERKIVLDSLKIKRKKYQKEKEYYDVLKIKMAESHLDIKNTLSHVDVVKVINKFGGKQIFIDTYESYLQEKDIVKKALKCIEIDCNLGELKDGRLIQLNGALEYGKQLNEYREKLRIVSNKSKEIADEISEKKSSTVEELIRQVQGHILDEETETICPVCGIDHKSNADLKSSITEKIKSFSERLSDLERVFFELKAAESKYTEAIRLIESKKEKVESEIAASKKLEESLNLEKEKLMTDVPQINLYLSNADLNELNKVYEKKEKFLSDYRIPFGMLKSLEKKEEVASGIESDVLSQKKVLEEKRDAAQRWSKYLDLEEKEINRKIQKINNYIVSAEEESVRLHQKIMELSKEVITLDEVWEQREKKIKELQKEDESFKGDILELDKLKEEANQWINILTKVEEKLRIQLLKIYNFLEEDQINKLKIEKNIIQNKVGENEKTLEVYNEFLDVQLAALKASHTIVQSELIDEYLSRHSDYINQLFMQISPHAVYRHVHLVPQGKNLYVVMTKEHETVKNLRELGEQELKQQFNASLKFSSGQSNVLALCIFLALNRSQQWTKLKFLGIDDPFQNLDDINIFSFIDVLSQVVSMQNKQLLISTHNEDFSHLIRVKMGIEAERIGNIIFQAYNDQGASVRGNCVVKGEEEIGLN</sequence>
<evidence type="ECO:0000259" key="5">
    <source>
        <dbReference type="Pfam" id="PF02463"/>
    </source>
</evidence>
<accession>A0A5M9H1K7</accession>
<evidence type="ECO:0000313" key="7">
    <source>
        <dbReference type="Proteomes" id="UP000325411"/>
    </source>
</evidence>
<dbReference type="RefSeq" id="WP_153623460.1">
    <property type="nucleotide sequence ID" value="NZ_CP064079.1"/>
</dbReference>
<evidence type="ECO:0000313" key="6">
    <source>
        <dbReference type="EMBL" id="KAA8479004.1"/>
    </source>
</evidence>
<gene>
    <name evidence="6" type="ORF">FYW06_08990</name>
</gene>
<proteinExistence type="inferred from homology"/>
<dbReference type="AlphaFoldDB" id="A0A5M9H1K7"/>
<evidence type="ECO:0000256" key="1">
    <source>
        <dbReference type="ARBA" id="ARBA00006930"/>
    </source>
</evidence>
<dbReference type="PANTHER" id="PTHR32114">
    <property type="entry name" value="ABC TRANSPORTER ABCH.3"/>
    <property type="match status" value="1"/>
</dbReference>
<dbReference type="PANTHER" id="PTHR32114:SF2">
    <property type="entry name" value="ABC TRANSPORTER ABCH.3"/>
    <property type="match status" value="1"/>
</dbReference>
<dbReference type="InterPro" id="IPR027417">
    <property type="entry name" value="P-loop_NTPase"/>
</dbReference>
<evidence type="ECO:0000256" key="2">
    <source>
        <dbReference type="ARBA" id="ARBA00011322"/>
    </source>
</evidence>
<dbReference type="InterPro" id="IPR003395">
    <property type="entry name" value="RecF/RecN/SMC_N"/>
</dbReference>
<protein>
    <recommendedName>
        <fullName evidence="3">Nuclease SbcCD subunit C</fullName>
    </recommendedName>
</protein>
<comment type="caution">
    <text evidence="6">The sequence shown here is derived from an EMBL/GenBank/DDBJ whole genome shotgun (WGS) entry which is preliminary data.</text>
</comment>
<feature type="coiled-coil region" evidence="4">
    <location>
        <begin position="669"/>
        <end position="703"/>
    </location>
</feature>
<feature type="coiled-coil region" evidence="4">
    <location>
        <begin position="545"/>
        <end position="583"/>
    </location>
</feature>
<comment type="similarity">
    <text evidence="1">Belongs to the SMC family. SbcC subfamily.</text>
</comment>